<comment type="subcellular location">
    <subcellularLocation>
        <location evidence="1">Virion</location>
    </subcellularLocation>
</comment>
<gene>
    <name evidence="7" type="ORF">LCGC14_2676990</name>
</gene>
<proteinExistence type="predicted"/>
<keyword evidence="4" id="KW-0946">Virion</keyword>
<keyword evidence="2" id="KW-1162">Viral penetration into host cytoplasm</keyword>
<dbReference type="Pfam" id="PF12236">
    <property type="entry name" value="Head-tail_con"/>
    <property type="match status" value="2"/>
</dbReference>
<organism evidence="7">
    <name type="scientific">marine sediment metagenome</name>
    <dbReference type="NCBI Taxonomy" id="412755"/>
    <lineage>
        <taxon>unclassified sequences</taxon>
        <taxon>metagenomes</taxon>
        <taxon>ecological metagenomes</taxon>
    </lineage>
</organism>
<evidence type="ECO:0000256" key="4">
    <source>
        <dbReference type="ARBA" id="ARBA00022844"/>
    </source>
</evidence>
<dbReference type="EMBL" id="LAZR01047093">
    <property type="protein sequence ID" value="KKK95021.1"/>
    <property type="molecule type" value="Genomic_DNA"/>
</dbReference>
<comment type="caution">
    <text evidence="7">The sequence shown here is derived from an EMBL/GenBank/DDBJ whole genome shotgun (WGS) entry which is preliminary data.</text>
</comment>
<feature type="non-terminal residue" evidence="7">
    <location>
        <position position="416"/>
    </location>
</feature>
<accession>A0A0F9CE95</accession>
<sequence length="416" mass="46066">MENTTAKSRYTSLDTLRQPYLTRARKAALYTIPSLFPEEGDNGSTTFKTPDQGIGARGVNNLASKFLMTLLPPNAPFFKLLIDENTLEELAGQEGMRAEVEKALGKMERAVMNEMEAVAARPVLAEAIKQLLVAGNVLLYLRGGVFRMHKLDKYVVKRSPDGIVLEIIIKETVSPTALPDHIKELASSDTDEKILDVYTYVKRTENNWEVHQEVNGKIIPESKGTYKLGACPWIPLRFTRVDGEDYGRGYVEEYLGDLITISGLQKAIKQGAVASSKIIVFVNPNGVTQRRDVDTWRELKQQVAFAFLMNTSVQRNGERVTAEEIRYMASELEDALGGTYSTLGQELQLPLVEVAMHDLQRRGKIPSLPKGAIQPSITTGLDALGRGHDLLKLDEMVGGAQKVLGPEVVAEWVHVS</sequence>
<dbReference type="GO" id="GO:0046718">
    <property type="term" value="P:symbiont entry into host cell"/>
    <property type="evidence" value="ECO:0007669"/>
    <property type="project" value="UniProtKB-KW"/>
</dbReference>
<dbReference type="AlphaFoldDB" id="A0A0F9CE95"/>
<protein>
    <submittedName>
        <fullName evidence="7">Uncharacterized protein</fullName>
    </submittedName>
</protein>
<keyword evidence="3" id="KW-1188">Viral release from host cell</keyword>
<keyword evidence="5" id="KW-0231">Viral genome packaging</keyword>
<evidence type="ECO:0000313" key="7">
    <source>
        <dbReference type="EMBL" id="KKK95021.1"/>
    </source>
</evidence>
<evidence type="ECO:0000256" key="2">
    <source>
        <dbReference type="ARBA" id="ARBA00022595"/>
    </source>
</evidence>
<evidence type="ECO:0000256" key="6">
    <source>
        <dbReference type="ARBA" id="ARBA00023296"/>
    </source>
</evidence>
<evidence type="ECO:0000256" key="3">
    <source>
        <dbReference type="ARBA" id="ARBA00022612"/>
    </source>
</evidence>
<dbReference type="GO" id="GO:0044423">
    <property type="term" value="C:virion component"/>
    <property type="evidence" value="ECO:0007669"/>
    <property type="project" value="UniProtKB-KW"/>
</dbReference>
<reference evidence="7" key="1">
    <citation type="journal article" date="2015" name="Nature">
        <title>Complex archaea that bridge the gap between prokaryotes and eukaryotes.</title>
        <authorList>
            <person name="Spang A."/>
            <person name="Saw J.H."/>
            <person name="Jorgensen S.L."/>
            <person name="Zaremba-Niedzwiedzka K."/>
            <person name="Martijn J."/>
            <person name="Lind A.E."/>
            <person name="van Eijk R."/>
            <person name="Schleper C."/>
            <person name="Guy L."/>
            <person name="Ettema T.J."/>
        </authorList>
    </citation>
    <scope>NUCLEOTIDE SEQUENCE</scope>
</reference>
<evidence type="ECO:0000256" key="5">
    <source>
        <dbReference type="ARBA" id="ARBA00023219"/>
    </source>
</evidence>
<dbReference type="InterPro" id="IPR020991">
    <property type="entry name" value="Connector_podovirus"/>
</dbReference>
<name>A0A0F9CE95_9ZZZZ</name>
<evidence type="ECO:0000256" key="1">
    <source>
        <dbReference type="ARBA" id="ARBA00004328"/>
    </source>
</evidence>
<keyword evidence="6" id="KW-1160">Virus entry into host cell</keyword>